<evidence type="ECO:0000256" key="4">
    <source>
        <dbReference type="ARBA" id="ARBA00023136"/>
    </source>
</evidence>
<dbReference type="OrthoDB" id="195948at2157"/>
<dbReference type="PANTHER" id="PTHR30520:SF2">
    <property type="entry name" value="INNER MEMBRANE PROTEIN YFDC"/>
    <property type="match status" value="1"/>
</dbReference>
<feature type="transmembrane region" description="Helical" evidence="6">
    <location>
        <begin position="217"/>
        <end position="246"/>
    </location>
</feature>
<feature type="transmembrane region" description="Helical" evidence="6">
    <location>
        <begin position="136"/>
        <end position="160"/>
    </location>
</feature>
<feature type="compositionally biased region" description="Basic and acidic residues" evidence="5">
    <location>
        <begin position="321"/>
        <end position="333"/>
    </location>
</feature>
<sequence length="333" mass="36176">MSDEDGTENGTGEGTGEELRESIDRAASGAPAAGWAIRDRFSADEIFERVLASAAEEIAIGKQRLFFSGLAAGFAIVLTFLGHAVGVATFPDNQFLSAILYPVGFIYIILGNYQLYTEETLPPVALVLARLASLPLLFRVWGIVVIGNVIGAGLGAYLLAHGEVLSPAAMAAGAEFAAVGLEHGWWTVFNRALFAGWLVAGVVWLNHAARDTVSRLLLIYVIFYMIAAADLYHVITAACEVFYYLFVTDGSVTVVYEFWLPVFLGNTIGGVFLVTLVNYAQIEQQRFPGIRVLDARELLFSWRGGKVRAPSPGLQSDDGESESRAELREDRDE</sequence>
<dbReference type="Gene3D" id="1.20.1080.10">
    <property type="entry name" value="Glycerol uptake facilitator protein"/>
    <property type="match status" value="1"/>
</dbReference>
<feature type="transmembrane region" description="Helical" evidence="6">
    <location>
        <begin position="95"/>
        <end position="115"/>
    </location>
</feature>
<feature type="transmembrane region" description="Helical" evidence="6">
    <location>
        <begin position="65"/>
        <end position="89"/>
    </location>
</feature>
<evidence type="ECO:0000256" key="2">
    <source>
        <dbReference type="ARBA" id="ARBA00022692"/>
    </source>
</evidence>
<dbReference type="Proteomes" id="UP000183275">
    <property type="component" value="Unassembled WGS sequence"/>
</dbReference>
<dbReference type="STRING" id="1202768.SAMN05216285_2790"/>
<dbReference type="Pfam" id="PF01226">
    <property type="entry name" value="Form_Nir_trans"/>
    <property type="match status" value="1"/>
</dbReference>
<keyword evidence="8" id="KW-1185">Reference proteome</keyword>
<evidence type="ECO:0000256" key="6">
    <source>
        <dbReference type="SAM" id="Phobius"/>
    </source>
</evidence>
<keyword evidence="4 6" id="KW-0472">Membrane</keyword>
<dbReference type="GO" id="GO:0015499">
    <property type="term" value="F:formate transmembrane transporter activity"/>
    <property type="evidence" value="ECO:0007669"/>
    <property type="project" value="TreeGrafter"/>
</dbReference>
<comment type="subcellular location">
    <subcellularLocation>
        <location evidence="1">Membrane</location>
        <topology evidence="1">Multi-pass membrane protein</topology>
    </subcellularLocation>
</comment>
<feature type="region of interest" description="Disordered" evidence="5">
    <location>
        <begin position="306"/>
        <end position="333"/>
    </location>
</feature>
<keyword evidence="3 6" id="KW-1133">Transmembrane helix</keyword>
<accession>A0A1I0PPF6</accession>
<name>A0A1I0PPF6_9EURY</name>
<gene>
    <name evidence="7" type="ORF">SAMN05216285_2790</name>
</gene>
<reference evidence="8" key="1">
    <citation type="submission" date="2016-10" db="EMBL/GenBank/DDBJ databases">
        <authorList>
            <person name="Varghese N."/>
        </authorList>
    </citation>
    <scope>NUCLEOTIDE SEQUENCE [LARGE SCALE GENOMIC DNA]</scope>
    <source>
        <strain evidence="8">CGMCC 1.12284</strain>
    </source>
</reference>
<proteinExistence type="predicted"/>
<dbReference type="InterPro" id="IPR023271">
    <property type="entry name" value="Aquaporin-like"/>
</dbReference>
<evidence type="ECO:0000313" key="8">
    <source>
        <dbReference type="Proteomes" id="UP000183275"/>
    </source>
</evidence>
<dbReference type="EMBL" id="FOIS01000003">
    <property type="protein sequence ID" value="SEW16279.1"/>
    <property type="molecule type" value="Genomic_DNA"/>
</dbReference>
<keyword evidence="2 6" id="KW-0812">Transmembrane</keyword>
<evidence type="ECO:0000256" key="1">
    <source>
        <dbReference type="ARBA" id="ARBA00004141"/>
    </source>
</evidence>
<evidence type="ECO:0000313" key="7">
    <source>
        <dbReference type="EMBL" id="SEW16279.1"/>
    </source>
</evidence>
<protein>
    <submittedName>
        <fullName evidence="7">Formate/nitrite transporter FocA, FNT family</fullName>
    </submittedName>
</protein>
<evidence type="ECO:0000256" key="3">
    <source>
        <dbReference type="ARBA" id="ARBA00022989"/>
    </source>
</evidence>
<dbReference type="GO" id="GO:0005886">
    <property type="term" value="C:plasma membrane"/>
    <property type="evidence" value="ECO:0007669"/>
    <property type="project" value="TreeGrafter"/>
</dbReference>
<feature type="region of interest" description="Disordered" evidence="5">
    <location>
        <begin position="1"/>
        <end position="22"/>
    </location>
</feature>
<dbReference type="RefSeq" id="WP_049991327.1">
    <property type="nucleotide sequence ID" value="NZ_FOIS01000003.1"/>
</dbReference>
<dbReference type="eggNOG" id="arCOG03454">
    <property type="taxonomic scope" value="Archaea"/>
</dbReference>
<dbReference type="InterPro" id="IPR000292">
    <property type="entry name" value="For/NO2_transpt"/>
</dbReference>
<dbReference type="PANTHER" id="PTHR30520">
    <property type="entry name" value="FORMATE TRANSPORTER-RELATED"/>
    <property type="match status" value="1"/>
</dbReference>
<dbReference type="AlphaFoldDB" id="A0A1I0PPF6"/>
<feature type="transmembrane region" description="Helical" evidence="6">
    <location>
        <begin position="185"/>
        <end position="205"/>
    </location>
</feature>
<organism evidence="7 8">
    <name type="scientific">Natrinema salifodinae</name>
    <dbReference type="NCBI Taxonomy" id="1202768"/>
    <lineage>
        <taxon>Archaea</taxon>
        <taxon>Methanobacteriati</taxon>
        <taxon>Methanobacteriota</taxon>
        <taxon>Stenosarchaea group</taxon>
        <taxon>Halobacteria</taxon>
        <taxon>Halobacteriales</taxon>
        <taxon>Natrialbaceae</taxon>
        <taxon>Natrinema</taxon>
    </lineage>
</organism>
<evidence type="ECO:0000256" key="5">
    <source>
        <dbReference type="SAM" id="MobiDB-lite"/>
    </source>
</evidence>
<feature type="transmembrane region" description="Helical" evidence="6">
    <location>
        <begin position="258"/>
        <end position="280"/>
    </location>
</feature>